<comment type="caution">
    <text evidence="2">The sequence shown here is derived from an EMBL/GenBank/DDBJ whole genome shotgun (WGS) entry which is preliminary data.</text>
</comment>
<evidence type="ECO:0000313" key="2">
    <source>
        <dbReference type="EMBL" id="KAF2555544.1"/>
    </source>
</evidence>
<dbReference type="EMBL" id="QGKW02001940">
    <property type="protein sequence ID" value="KAF2555544.1"/>
    <property type="molecule type" value="Genomic_DNA"/>
</dbReference>
<dbReference type="Proteomes" id="UP000712281">
    <property type="component" value="Unassembled WGS sequence"/>
</dbReference>
<dbReference type="AlphaFoldDB" id="A0A8S9HES0"/>
<feature type="transmembrane region" description="Helical" evidence="1">
    <location>
        <begin position="35"/>
        <end position="56"/>
    </location>
</feature>
<keyword evidence="1" id="KW-1133">Transmembrane helix</keyword>
<sequence>MVSVSTPGDSRAFLRDSASDCARRGHCLLALHHLASFYLGCITGSLVNLGFHYFYFRGYLRDVITEVSSFIEIVASSFSRLSAFAASDSSMFLDELLFVQPRRRFILPRMNEESIRFVQLQVLLGCTCEIESSFVDSGGSMWKDDPGSRCQGFDMFRESADDLILFFRLFRKSREHFLKLVEHRGVGISVDHGDVRCRSLINVVADSGVVASLLILLIVCRHTDQVFCGCELD</sequence>
<evidence type="ECO:0000313" key="3">
    <source>
        <dbReference type="Proteomes" id="UP000712281"/>
    </source>
</evidence>
<evidence type="ECO:0000256" key="1">
    <source>
        <dbReference type="SAM" id="Phobius"/>
    </source>
</evidence>
<gene>
    <name evidence="2" type="ORF">F2Q68_00015376</name>
</gene>
<proteinExistence type="predicted"/>
<keyword evidence="1" id="KW-0472">Membrane</keyword>
<reference evidence="2" key="1">
    <citation type="submission" date="2019-12" db="EMBL/GenBank/DDBJ databases">
        <title>Genome sequencing and annotation of Brassica cretica.</title>
        <authorList>
            <person name="Studholme D.J."/>
            <person name="Sarris P.F."/>
        </authorList>
    </citation>
    <scope>NUCLEOTIDE SEQUENCE</scope>
    <source>
        <strain evidence="2">PFS-001/15</strain>
        <tissue evidence="2">Leaf</tissue>
    </source>
</reference>
<protein>
    <submittedName>
        <fullName evidence="2">Uncharacterized protein</fullName>
    </submittedName>
</protein>
<name>A0A8S9HES0_BRACR</name>
<organism evidence="2 3">
    <name type="scientific">Brassica cretica</name>
    <name type="common">Mustard</name>
    <dbReference type="NCBI Taxonomy" id="69181"/>
    <lineage>
        <taxon>Eukaryota</taxon>
        <taxon>Viridiplantae</taxon>
        <taxon>Streptophyta</taxon>
        <taxon>Embryophyta</taxon>
        <taxon>Tracheophyta</taxon>
        <taxon>Spermatophyta</taxon>
        <taxon>Magnoliopsida</taxon>
        <taxon>eudicotyledons</taxon>
        <taxon>Gunneridae</taxon>
        <taxon>Pentapetalae</taxon>
        <taxon>rosids</taxon>
        <taxon>malvids</taxon>
        <taxon>Brassicales</taxon>
        <taxon>Brassicaceae</taxon>
        <taxon>Brassiceae</taxon>
        <taxon>Brassica</taxon>
    </lineage>
</organism>
<accession>A0A8S9HES0</accession>
<keyword evidence="1" id="KW-0812">Transmembrane</keyword>